<dbReference type="Gene3D" id="1.25.40.10">
    <property type="entry name" value="Tetratricopeptide repeat domain"/>
    <property type="match status" value="1"/>
</dbReference>
<evidence type="ECO:0000313" key="2">
    <source>
        <dbReference type="EMBL" id="KRG71213.1"/>
    </source>
</evidence>
<reference evidence="2 3" key="1">
    <citation type="submission" date="2015-05" db="EMBL/GenBank/DDBJ databases">
        <title>Genome sequencing and analysis of members of genus Stenotrophomonas.</title>
        <authorList>
            <person name="Patil P.P."/>
            <person name="Midha S."/>
            <person name="Patil P.B."/>
        </authorList>
    </citation>
    <scope>NUCLEOTIDE SEQUENCE [LARGE SCALE GENOMIC DNA]</scope>
    <source>
        <strain evidence="2 3">DSM 21858</strain>
    </source>
</reference>
<organism evidence="2 3">
    <name type="scientific">Pseudoxanthomonas dokdonensis</name>
    <dbReference type="NCBI Taxonomy" id="344882"/>
    <lineage>
        <taxon>Bacteria</taxon>
        <taxon>Pseudomonadati</taxon>
        <taxon>Pseudomonadota</taxon>
        <taxon>Gammaproteobacteria</taxon>
        <taxon>Lysobacterales</taxon>
        <taxon>Lysobacteraceae</taxon>
        <taxon>Pseudoxanthomonas</taxon>
    </lineage>
</organism>
<protein>
    <submittedName>
        <fullName evidence="2">Fimbrial protein</fullName>
    </submittedName>
</protein>
<evidence type="ECO:0000256" key="1">
    <source>
        <dbReference type="PROSITE-ProRule" id="PRU00339"/>
    </source>
</evidence>
<sequence length="256" mass="28062">MTGCSRLTFVKPKMDRKDGEQIAQDYHVADSPEVQKRMKTQQRLGLAAQRLRAGDYAMAEREAKEVLKVDPGSVDALTILGIASDQQDDVAKAGEYYKRAADLAPAKGSVLNNYGAWLCQNRDPAESLAWFDRALKDPGYASPASALANAGDCAQQAGQYPRSERDLRQALALEPTNAVALEALARNAYREQQYMDARAFVERRLDAAPANASVLKLAAGIEQQLGDTRAAQRYQQTLRAEFPNDASDISRGNARQ</sequence>
<feature type="repeat" description="TPR" evidence="1">
    <location>
        <begin position="74"/>
        <end position="107"/>
    </location>
</feature>
<accession>A0A0R0CMG2</accession>
<dbReference type="EMBL" id="LDJL01000004">
    <property type="protein sequence ID" value="KRG71213.1"/>
    <property type="molecule type" value="Genomic_DNA"/>
</dbReference>
<dbReference type="GO" id="GO:0000030">
    <property type="term" value="F:mannosyltransferase activity"/>
    <property type="evidence" value="ECO:0007669"/>
    <property type="project" value="TreeGrafter"/>
</dbReference>
<feature type="repeat" description="TPR" evidence="1">
    <location>
        <begin position="144"/>
        <end position="177"/>
    </location>
</feature>
<dbReference type="SUPFAM" id="SSF81901">
    <property type="entry name" value="HCP-like"/>
    <property type="match status" value="1"/>
</dbReference>
<keyword evidence="1" id="KW-0802">TPR repeat</keyword>
<dbReference type="STRING" id="344882.ABB29_04760"/>
<dbReference type="NCBIfam" id="TIGR02521">
    <property type="entry name" value="type_IV_pilW"/>
    <property type="match status" value="1"/>
</dbReference>
<dbReference type="InterPro" id="IPR052384">
    <property type="entry name" value="TMTC_O-mannosyltransferase"/>
</dbReference>
<dbReference type="InterPro" id="IPR013360">
    <property type="entry name" value="Pilus_4_PilW"/>
</dbReference>
<comment type="caution">
    <text evidence="2">The sequence shown here is derived from an EMBL/GenBank/DDBJ whole genome shotgun (WGS) entry which is preliminary data.</text>
</comment>
<dbReference type="PANTHER" id="PTHR44216:SF3">
    <property type="entry name" value="PROTEIN O-MANNOSYL-TRANSFERASE TMTC2"/>
    <property type="match status" value="1"/>
</dbReference>
<dbReference type="SMART" id="SM00028">
    <property type="entry name" value="TPR"/>
    <property type="match status" value="4"/>
</dbReference>
<dbReference type="Pfam" id="PF13432">
    <property type="entry name" value="TPR_16"/>
    <property type="match status" value="1"/>
</dbReference>
<dbReference type="GO" id="GO:0035269">
    <property type="term" value="P:protein O-linked glycosylation via mannose"/>
    <property type="evidence" value="ECO:0007669"/>
    <property type="project" value="TreeGrafter"/>
</dbReference>
<dbReference type="PROSITE" id="PS50005">
    <property type="entry name" value="TPR"/>
    <property type="match status" value="2"/>
</dbReference>
<name>A0A0R0CMG2_9GAMM</name>
<proteinExistence type="predicted"/>
<dbReference type="PANTHER" id="PTHR44216">
    <property type="entry name" value="PROTEIN O-MANNOSYL-TRANSFERASE TMTC2"/>
    <property type="match status" value="1"/>
</dbReference>
<dbReference type="AlphaFoldDB" id="A0A0R0CMG2"/>
<keyword evidence="3" id="KW-1185">Reference proteome</keyword>
<evidence type="ECO:0000313" key="3">
    <source>
        <dbReference type="Proteomes" id="UP000052052"/>
    </source>
</evidence>
<dbReference type="PATRIC" id="fig|344882.3.peg.2289"/>
<dbReference type="Proteomes" id="UP000052052">
    <property type="component" value="Unassembled WGS sequence"/>
</dbReference>
<dbReference type="InterPro" id="IPR019734">
    <property type="entry name" value="TPR_rpt"/>
</dbReference>
<dbReference type="InterPro" id="IPR011990">
    <property type="entry name" value="TPR-like_helical_dom_sf"/>
</dbReference>
<gene>
    <name evidence="2" type="ORF">ABB29_04760</name>
</gene>